<dbReference type="CDD" id="cd00207">
    <property type="entry name" value="fer2"/>
    <property type="match status" value="1"/>
</dbReference>
<dbReference type="InterPro" id="IPR001433">
    <property type="entry name" value="OxRdtase_FAD/NAD-bd"/>
</dbReference>
<dbReference type="PROSITE" id="PS51085">
    <property type="entry name" value="2FE2S_FER_2"/>
    <property type="match status" value="1"/>
</dbReference>
<keyword evidence="5" id="KW-0274">FAD</keyword>
<protein>
    <submittedName>
        <fullName evidence="13">Ferredoxin</fullName>
    </submittedName>
</protein>
<comment type="cofactor">
    <cofactor evidence="9">
        <name>[2Fe-2S] cluster</name>
        <dbReference type="ChEBI" id="CHEBI:190135"/>
    </cofactor>
</comment>
<dbReference type="GO" id="GO:0046872">
    <property type="term" value="F:metal ion binding"/>
    <property type="evidence" value="ECO:0007669"/>
    <property type="project" value="UniProtKB-KW"/>
</dbReference>
<dbReference type="InterPro" id="IPR017938">
    <property type="entry name" value="Riboflavin_synthase-like_b-brl"/>
</dbReference>
<dbReference type="Gene3D" id="3.10.20.30">
    <property type="match status" value="1"/>
</dbReference>
<evidence type="ECO:0000313" key="14">
    <source>
        <dbReference type="Proteomes" id="UP000196027"/>
    </source>
</evidence>
<dbReference type="Pfam" id="PF00111">
    <property type="entry name" value="Fer2"/>
    <property type="match status" value="1"/>
</dbReference>
<dbReference type="PROSITE" id="PS51384">
    <property type="entry name" value="FAD_FR"/>
    <property type="match status" value="1"/>
</dbReference>
<dbReference type="AlphaFoldDB" id="A0A1Y0I7T5"/>
<dbReference type="InterPro" id="IPR039261">
    <property type="entry name" value="FNR_nucleotide-bd"/>
</dbReference>
<proteinExistence type="inferred from homology"/>
<dbReference type="Pfam" id="PF00970">
    <property type="entry name" value="FAD_binding_6"/>
    <property type="match status" value="1"/>
</dbReference>
<dbReference type="RefSeq" id="WP_087460604.1">
    <property type="nucleotide sequence ID" value="NZ_CP021425.1"/>
</dbReference>
<evidence type="ECO:0000313" key="13">
    <source>
        <dbReference type="EMBL" id="ARU55504.1"/>
    </source>
</evidence>
<dbReference type="InterPro" id="IPR008333">
    <property type="entry name" value="Cbr1-like_FAD-bd_dom"/>
</dbReference>
<keyword evidence="8" id="KW-0411">Iron-sulfur</keyword>
<evidence type="ECO:0000259" key="11">
    <source>
        <dbReference type="PROSITE" id="PS51085"/>
    </source>
</evidence>
<dbReference type="InterPro" id="IPR001709">
    <property type="entry name" value="Flavoprot_Pyr_Nucl_cyt_Rdtase"/>
</dbReference>
<dbReference type="InterPro" id="IPR001041">
    <property type="entry name" value="2Fe-2S_ferredoxin-type"/>
</dbReference>
<gene>
    <name evidence="13" type="ORF">OLMES_1427</name>
</gene>
<evidence type="ECO:0000256" key="7">
    <source>
        <dbReference type="ARBA" id="ARBA00023004"/>
    </source>
</evidence>
<sequence>MSIFGNILSLLFDSKQTKTPVTTRQLKAQKNKATWDKMAANPVTTQTEVIVEDIQNETDSIRTLFLTPSLAPSDTAQKPVSQHFHPGQFITCEFEVNGKKLKRAYSITSAEQETNTNGKLQISVKKEINGVVSNYIHDDLQVGDRFLIQGPSGDFVLPDSAERIVMIAGGVGITPFISQLRSQPENTESPGPEILLVYCCETPEDTAFRNELNRMARSNARLTVKYIYNHGQDAKRLSPEKLRLILDDWCSDPIQLEQNSTRFLLCGPAGLMEMAQESLSQQQVITERGIPPENILREAFFTAGQQNHERPQSEQPIHFRRTNKTVTALPGQSILDAALQGGLEMQYSCQVGGCGHCKIKVHKGDVYSDEPNCLSSNELNAGYRLACLSYAASPLEIDA</sequence>
<evidence type="ECO:0000256" key="3">
    <source>
        <dbReference type="ARBA" id="ARBA00022714"/>
    </source>
</evidence>
<dbReference type="SUPFAM" id="SSF63380">
    <property type="entry name" value="Riboflavin synthase domain-like"/>
    <property type="match status" value="1"/>
</dbReference>
<dbReference type="PRINTS" id="PR00371">
    <property type="entry name" value="FPNCR"/>
</dbReference>
<dbReference type="OrthoDB" id="9796486at2"/>
<organism evidence="13 14">
    <name type="scientific">Oleiphilus messinensis</name>
    <dbReference type="NCBI Taxonomy" id="141451"/>
    <lineage>
        <taxon>Bacteria</taxon>
        <taxon>Pseudomonadati</taxon>
        <taxon>Pseudomonadota</taxon>
        <taxon>Gammaproteobacteria</taxon>
        <taxon>Oceanospirillales</taxon>
        <taxon>Oleiphilaceae</taxon>
        <taxon>Oleiphilus</taxon>
    </lineage>
</organism>
<keyword evidence="6" id="KW-0560">Oxidoreductase</keyword>
<dbReference type="Pfam" id="PF00175">
    <property type="entry name" value="NAD_binding_1"/>
    <property type="match status" value="1"/>
</dbReference>
<evidence type="ECO:0000256" key="5">
    <source>
        <dbReference type="ARBA" id="ARBA00022827"/>
    </source>
</evidence>
<feature type="domain" description="2Fe-2S ferredoxin-type" evidence="11">
    <location>
        <begin position="315"/>
        <end position="399"/>
    </location>
</feature>
<keyword evidence="3" id="KW-0001">2Fe-2S</keyword>
<keyword evidence="7" id="KW-0408">Iron</keyword>
<accession>A0A1Y0I7T5</accession>
<dbReference type="GO" id="GO:0016491">
    <property type="term" value="F:oxidoreductase activity"/>
    <property type="evidence" value="ECO:0007669"/>
    <property type="project" value="UniProtKB-KW"/>
</dbReference>
<evidence type="ECO:0000256" key="1">
    <source>
        <dbReference type="ARBA" id="ARBA00001974"/>
    </source>
</evidence>
<evidence type="ECO:0000256" key="6">
    <source>
        <dbReference type="ARBA" id="ARBA00023002"/>
    </source>
</evidence>
<evidence type="ECO:0000256" key="9">
    <source>
        <dbReference type="ARBA" id="ARBA00034078"/>
    </source>
</evidence>
<dbReference type="InterPro" id="IPR036010">
    <property type="entry name" value="2Fe-2S_ferredoxin-like_sf"/>
</dbReference>
<dbReference type="Proteomes" id="UP000196027">
    <property type="component" value="Chromosome"/>
</dbReference>
<keyword evidence="14" id="KW-1185">Reference proteome</keyword>
<dbReference type="SUPFAM" id="SSF54292">
    <property type="entry name" value="2Fe-2S ferredoxin-like"/>
    <property type="match status" value="1"/>
</dbReference>
<reference evidence="13 14" key="1">
    <citation type="submission" date="2017-05" db="EMBL/GenBank/DDBJ databases">
        <title>Genomic insights into alkan degradation activity of Oleiphilus messinensis.</title>
        <authorList>
            <person name="Kozyavkin S.A."/>
            <person name="Slesarev A.I."/>
            <person name="Golyshin P.N."/>
            <person name="Korzhenkov A."/>
            <person name="Golyshina O.N."/>
            <person name="Toshchakov S.V."/>
        </authorList>
    </citation>
    <scope>NUCLEOTIDE SEQUENCE [LARGE SCALE GENOMIC DNA]</scope>
    <source>
        <strain evidence="13 14">ME102</strain>
    </source>
</reference>
<evidence type="ECO:0000256" key="2">
    <source>
        <dbReference type="ARBA" id="ARBA00022630"/>
    </source>
</evidence>
<dbReference type="EMBL" id="CP021425">
    <property type="protein sequence ID" value="ARU55504.1"/>
    <property type="molecule type" value="Genomic_DNA"/>
</dbReference>
<dbReference type="InterPro" id="IPR012675">
    <property type="entry name" value="Beta-grasp_dom_sf"/>
</dbReference>
<dbReference type="Gene3D" id="3.40.50.80">
    <property type="entry name" value="Nucleotide-binding domain of ferredoxin-NADP reductase (FNR) module"/>
    <property type="match status" value="1"/>
</dbReference>
<comment type="cofactor">
    <cofactor evidence="1">
        <name>FAD</name>
        <dbReference type="ChEBI" id="CHEBI:57692"/>
    </cofactor>
</comment>
<dbReference type="InterPro" id="IPR017927">
    <property type="entry name" value="FAD-bd_FR_type"/>
</dbReference>
<evidence type="ECO:0000259" key="12">
    <source>
        <dbReference type="PROSITE" id="PS51384"/>
    </source>
</evidence>
<dbReference type="KEGG" id="ome:OLMES_1427"/>
<keyword evidence="4" id="KW-0479">Metal-binding</keyword>
<keyword evidence="2" id="KW-0285">Flavoprotein</keyword>
<comment type="similarity">
    <text evidence="10">In the N-terminal section; belongs to the FAD-binding oxidoreductase type 6 family.</text>
</comment>
<dbReference type="Gene3D" id="2.40.30.10">
    <property type="entry name" value="Translation factors"/>
    <property type="match status" value="1"/>
</dbReference>
<feature type="domain" description="FAD-binding FR-type" evidence="12">
    <location>
        <begin position="44"/>
        <end position="158"/>
    </location>
</feature>
<dbReference type="PANTHER" id="PTHR47354">
    <property type="entry name" value="NADH OXIDOREDUCTASE HCR"/>
    <property type="match status" value="1"/>
</dbReference>
<name>A0A1Y0I7T5_9GAMM</name>
<dbReference type="PRINTS" id="PR00406">
    <property type="entry name" value="CYTB5RDTASE"/>
</dbReference>
<dbReference type="PANTHER" id="PTHR47354:SF6">
    <property type="entry name" value="NADH OXIDOREDUCTASE HCR"/>
    <property type="match status" value="1"/>
</dbReference>
<dbReference type="InterPro" id="IPR050415">
    <property type="entry name" value="MRET"/>
</dbReference>
<evidence type="ECO:0000256" key="4">
    <source>
        <dbReference type="ARBA" id="ARBA00022723"/>
    </source>
</evidence>
<dbReference type="SUPFAM" id="SSF52343">
    <property type="entry name" value="Ferredoxin reductase-like, C-terminal NADP-linked domain"/>
    <property type="match status" value="1"/>
</dbReference>
<evidence type="ECO:0000256" key="8">
    <source>
        <dbReference type="ARBA" id="ARBA00023014"/>
    </source>
</evidence>
<evidence type="ECO:0000256" key="10">
    <source>
        <dbReference type="ARBA" id="ARBA00061434"/>
    </source>
</evidence>
<dbReference type="GO" id="GO:0051537">
    <property type="term" value="F:2 iron, 2 sulfur cluster binding"/>
    <property type="evidence" value="ECO:0007669"/>
    <property type="project" value="UniProtKB-KW"/>
</dbReference>